<protein>
    <submittedName>
        <fullName evidence="1">Uncharacterized protein</fullName>
    </submittedName>
</protein>
<dbReference type="EMBL" id="CP069025">
    <property type="protein sequence ID" value="QRC93769.1"/>
    <property type="molecule type" value="Genomic_DNA"/>
</dbReference>
<evidence type="ECO:0000313" key="1">
    <source>
        <dbReference type="EMBL" id="QRC93769.1"/>
    </source>
</evidence>
<accession>A0A7U2EZK7</accession>
<dbReference type="Proteomes" id="UP000663193">
    <property type="component" value="Chromosome 3"/>
</dbReference>
<evidence type="ECO:0000313" key="2">
    <source>
        <dbReference type="Proteomes" id="UP000663193"/>
    </source>
</evidence>
<organism evidence="1 2">
    <name type="scientific">Phaeosphaeria nodorum (strain SN15 / ATCC MYA-4574 / FGSC 10173)</name>
    <name type="common">Glume blotch fungus</name>
    <name type="synonym">Parastagonospora nodorum</name>
    <dbReference type="NCBI Taxonomy" id="321614"/>
    <lineage>
        <taxon>Eukaryota</taxon>
        <taxon>Fungi</taxon>
        <taxon>Dikarya</taxon>
        <taxon>Ascomycota</taxon>
        <taxon>Pezizomycotina</taxon>
        <taxon>Dothideomycetes</taxon>
        <taxon>Pleosporomycetidae</taxon>
        <taxon>Pleosporales</taxon>
        <taxon>Pleosporineae</taxon>
        <taxon>Phaeosphaeriaceae</taxon>
        <taxon>Parastagonospora</taxon>
    </lineage>
</organism>
<gene>
    <name evidence="1" type="ORF">JI435_404390</name>
</gene>
<dbReference type="VEuPathDB" id="FungiDB:JI435_404390"/>
<dbReference type="AlphaFoldDB" id="A0A7U2EZK7"/>
<sequence>AIPFPAMTLDDNDFPRRLPCHWTLCATMRSDSIREGGKVCICSHIDGVHEGCLPFSTGPCLLMTRVLRRKYPGSYGDHHGGVRARSAVSSRLNSCTCIHDLGKESHKSTVWSRRLAR</sequence>
<reference evidence="2" key="1">
    <citation type="journal article" date="2021" name="BMC Genomics">
        <title>Chromosome-level genome assembly and manually-curated proteome of model necrotroph Parastagonospora nodorum Sn15 reveals a genome-wide trove of candidate effector homologs, and redundancy of virulence-related functions within an accessory chromosome.</title>
        <authorList>
            <person name="Bertazzoni S."/>
            <person name="Jones D.A.B."/>
            <person name="Phan H.T."/>
            <person name="Tan K.-C."/>
            <person name="Hane J.K."/>
        </authorList>
    </citation>
    <scope>NUCLEOTIDE SEQUENCE [LARGE SCALE GENOMIC DNA]</scope>
    <source>
        <strain evidence="2">SN15 / ATCC MYA-4574 / FGSC 10173)</strain>
    </source>
</reference>
<feature type="non-terminal residue" evidence="1">
    <location>
        <position position="1"/>
    </location>
</feature>
<name>A0A7U2EZK7_PHANO</name>
<proteinExistence type="predicted"/>
<keyword evidence="2" id="KW-1185">Reference proteome</keyword>